<dbReference type="Gene3D" id="1.10.287.4300">
    <property type="entry name" value="Stage III sporulation protein AH-like"/>
    <property type="match status" value="1"/>
</dbReference>
<proteinExistence type="predicted"/>
<dbReference type="Pfam" id="PF12685">
    <property type="entry name" value="SpoIIIAH"/>
    <property type="match status" value="1"/>
</dbReference>
<evidence type="ECO:0000313" key="2">
    <source>
        <dbReference type="Proteomes" id="UP001489509"/>
    </source>
</evidence>
<gene>
    <name evidence="1" type="ORF">WMO26_01565</name>
</gene>
<dbReference type="RefSeq" id="WP_349217768.1">
    <property type="nucleotide sequence ID" value="NZ_JBBMFD010000001.1"/>
</dbReference>
<evidence type="ECO:0000313" key="1">
    <source>
        <dbReference type="EMBL" id="MEQ2439510.1"/>
    </source>
</evidence>
<accession>A0ABV1DWT0</accession>
<keyword evidence="2" id="KW-1185">Reference proteome</keyword>
<sequence>MNAILGKRQIVIAALVVALGLAVYLNWQFSVAGDDLTATGALTSSKQYGDAAFVNTSGDATVSGSGSESLPSDASTTQTNAQASQYFVEARLNRERTRDEALDTIKDVLNNVDADAATQTQAMAQSAQIASNIETEGKIENLIKAKGFADCMVYLDGEKATVVVQSPELVASEVMQIKDIITANSEVKGDGINIVPVQ</sequence>
<protein>
    <submittedName>
        <fullName evidence="1">SpoIIIAH-like family protein</fullName>
    </submittedName>
</protein>
<dbReference type="InterPro" id="IPR024232">
    <property type="entry name" value="SpoIIIAH"/>
</dbReference>
<organism evidence="1 2">
    <name type="scientific">Solibaculum intestinale</name>
    <dbReference type="NCBI Taxonomy" id="3133165"/>
    <lineage>
        <taxon>Bacteria</taxon>
        <taxon>Bacillati</taxon>
        <taxon>Bacillota</taxon>
        <taxon>Clostridia</taxon>
        <taxon>Eubacteriales</taxon>
        <taxon>Oscillospiraceae</taxon>
        <taxon>Solibaculum</taxon>
    </lineage>
</organism>
<dbReference type="EMBL" id="JBBMFD010000001">
    <property type="protein sequence ID" value="MEQ2439510.1"/>
    <property type="molecule type" value="Genomic_DNA"/>
</dbReference>
<reference evidence="1 2" key="1">
    <citation type="submission" date="2024-03" db="EMBL/GenBank/DDBJ databases">
        <title>Human intestinal bacterial collection.</title>
        <authorList>
            <person name="Pauvert C."/>
            <person name="Hitch T.C.A."/>
            <person name="Clavel T."/>
        </authorList>
    </citation>
    <scope>NUCLEOTIDE SEQUENCE [LARGE SCALE GENOMIC DNA]</scope>
    <source>
        <strain evidence="1 2">CLA-JM-H44</strain>
    </source>
</reference>
<dbReference type="Proteomes" id="UP001489509">
    <property type="component" value="Unassembled WGS sequence"/>
</dbReference>
<dbReference type="InterPro" id="IPR038503">
    <property type="entry name" value="SpoIIIAH_sf"/>
</dbReference>
<name>A0ABV1DWT0_9FIRM</name>
<comment type="caution">
    <text evidence="1">The sequence shown here is derived from an EMBL/GenBank/DDBJ whole genome shotgun (WGS) entry which is preliminary data.</text>
</comment>